<feature type="compositionally biased region" description="Basic and acidic residues" evidence="1">
    <location>
        <begin position="362"/>
        <end position="372"/>
    </location>
</feature>
<dbReference type="Pfam" id="PF13930">
    <property type="entry name" value="Endonuclea_NS_2"/>
    <property type="match status" value="1"/>
</dbReference>
<dbReference type="InterPro" id="IPR044929">
    <property type="entry name" value="DNA/RNA_non-sp_Endonuclease_sf"/>
</dbReference>
<dbReference type="EMBL" id="JBHUOG010000002">
    <property type="protein sequence ID" value="MFD2794573.1"/>
    <property type="molecule type" value="Genomic_DNA"/>
</dbReference>
<feature type="compositionally biased region" description="Acidic residues" evidence="1">
    <location>
        <begin position="315"/>
        <end position="330"/>
    </location>
</feature>
<gene>
    <name evidence="3" type="ORF">ACFS27_13535</name>
</gene>
<keyword evidence="3" id="KW-0540">Nuclease</keyword>
<dbReference type="Gene3D" id="3.40.570.10">
    <property type="entry name" value="Extracellular Endonuclease, subunit A"/>
    <property type="match status" value="1"/>
</dbReference>
<evidence type="ECO:0000259" key="2">
    <source>
        <dbReference type="Pfam" id="PF13930"/>
    </source>
</evidence>
<evidence type="ECO:0000313" key="4">
    <source>
        <dbReference type="Proteomes" id="UP001597479"/>
    </source>
</evidence>
<comment type="caution">
    <text evidence="3">The sequence shown here is derived from an EMBL/GenBank/DDBJ whole genome shotgun (WGS) entry which is preliminary data.</text>
</comment>
<feature type="compositionally biased region" description="Basic and acidic residues" evidence="1">
    <location>
        <begin position="331"/>
        <end position="346"/>
    </location>
</feature>
<feature type="domain" description="Type VII secretion system protein EssD-like" evidence="2">
    <location>
        <begin position="509"/>
        <end position="645"/>
    </location>
</feature>
<keyword evidence="3" id="KW-0255">Endonuclease</keyword>
<keyword evidence="3" id="KW-0378">Hydrolase</keyword>
<proteinExistence type="predicted"/>
<dbReference type="GO" id="GO:0004519">
    <property type="term" value="F:endonuclease activity"/>
    <property type="evidence" value="ECO:0007669"/>
    <property type="project" value="UniProtKB-KW"/>
</dbReference>
<feature type="compositionally biased region" description="Polar residues" evidence="1">
    <location>
        <begin position="71"/>
        <end position="83"/>
    </location>
</feature>
<feature type="compositionally biased region" description="Basic and acidic residues" evidence="1">
    <location>
        <begin position="232"/>
        <end position="248"/>
    </location>
</feature>
<sequence>MSIDGGRQSDVGNDAGKPDSNQPSASDSPRSQKSVAEKLLDAMAENRIIGRDNPRKFDDGTTKHEAHGASDTDNPESTPSSAPDTPRVRKPVNEELLDAMAEGRVIRREDSRETGSDTSRSEDRSDTDEQAGAAGDIPNDDRDEPAAEMDTRPAANGLDEKQPDHDLLLGVETGDLPEGDQIGEVVADQTTANDATAWDAQAFEEAGQAPDTDETPGPEEAPAVTSSGAERATVRENQDQPLPKKDAHAAVVDESGEHARPGESDVHPGVDVAVLGDGTEGRPVGDRSGNSVAAQTSEDSVGNSSWDQERGEQEPGTDETLDVVDEPVDTGEERKDVDLVDRDIDAHAGFVGTEATGSARLSDTEIEGREDFPGQPDQTDMRGEDSNLSESAAFEDMQDLDVGGDAEPFEDMQDLDVGGDAEPSRPEVPDVDGIDQRFSAPEVVQRLSGEMPSPRKPFAALDNLEPNAAYEVPNRGTFYTDDTGKVVHVEAQYGRTGALNWDLMKPQPDVTYVVNDHVFVTDHAGRTIEAYADDLQIGDADRSRSIQGRIGNIGGEEYDGGHLLANMFAGGPEDINLVPMLSDLNQGNSPGDTFYAVEQELRAKLRPPPDAGPDWEPPSIKFKVLPEYEGESRVPIAITVEYTVDGDTERRRFLNE</sequence>
<evidence type="ECO:0000256" key="1">
    <source>
        <dbReference type="SAM" id="MobiDB-lite"/>
    </source>
</evidence>
<organism evidence="3 4">
    <name type="scientific">Promicromonospora vindobonensis</name>
    <dbReference type="NCBI Taxonomy" id="195748"/>
    <lineage>
        <taxon>Bacteria</taxon>
        <taxon>Bacillati</taxon>
        <taxon>Actinomycetota</taxon>
        <taxon>Actinomycetes</taxon>
        <taxon>Micrococcales</taxon>
        <taxon>Promicromonosporaceae</taxon>
        <taxon>Promicromonospora</taxon>
    </lineage>
</organism>
<accession>A0ABW5VWA4</accession>
<dbReference type="RefSeq" id="WP_377183794.1">
    <property type="nucleotide sequence ID" value="NZ_JBHUOG010000002.1"/>
</dbReference>
<feature type="compositionally biased region" description="Basic and acidic residues" evidence="1">
    <location>
        <begin position="104"/>
        <end position="124"/>
    </location>
</feature>
<feature type="compositionally biased region" description="Acidic residues" evidence="1">
    <location>
        <begin position="396"/>
        <end position="419"/>
    </location>
</feature>
<dbReference type="InterPro" id="IPR044927">
    <property type="entry name" value="Endonuclea_NS_2"/>
</dbReference>
<name>A0ABW5VWA4_9MICO</name>
<protein>
    <submittedName>
        <fullName evidence="3">DNA/RNA non-specific endonuclease</fullName>
    </submittedName>
</protein>
<evidence type="ECO:0000313" key="3">
    <source>
        <dbReference type="EMBL" id="MFD2794573.1"/>
    </source>
</evidence>
<dbReference type="Proteomes" id="UP001597479">
    <property type="component" value="Unassembled WGS sequence"/>
</dbReference>
<keyword evidence="4" id="KW-1185">Reference proteome</keyword>
<feature type="region of interest" description="Disordered" evidence="1">
    <location>
        <begin position="1"/>
        <end position="433"/>
    </location>
</feature>
<feature type="compositionally biased region" description="Basic and acidic residues" evidence="1">
    <location>
        <begin position="255"/>
        <end position="268"/>
    </location>
</feature>
<feature type="compositionally biased region" description="Basic and acidic residues" evidence="1">
    <location>
        <begin position="48"/>
        <end position="70"/>
    </location>
</feature>
<reference evidence="4" key="1">
    <citation type="journal article" date="2019" name="Int. J. Syst. Evol. Microbiol.">
        <title>The Global Catalogue of Microorganisms (GCM) 10K type strain sequencing project: providing services to taxonomists for standard genome sequencing and annotation.</title>
        <authorList>
            <consortium name="The Broad Institute Genomics Platform"/>
            <consortium name="The Broad Institute Genome Sequencing Center for Infectious Disease"/>
            <person name="Wu L."/>
            <person name="Ma J."/>
        </authorList>
    </citation>
    <scope>NUCLEOTIDE SEQUENCE [LARGE SCALE GENOMIC DNA]</scope>
    <source>
        <strain evidence="4">CCM 7044</strain>
    </source>
</reference>
<feature type="compositionally biased region" description="Basic and acidic residues" evidence="1">
    <location>
        <begin position="158"/>
        <end position="167"/>
    </location>
</feature>
<feature type="compositionally biased region" description="Polar residues" evidence="1">
    <location>
        <begin position="19"/>
        <end position="34"/>
    </location>
</feature>
<feature type="compositionally biased region" description="Polar residues" evidence="1">
    <location>
        <begin position="288"/>
        <end position="306"/>
    </location>
</feature>